<dbReference type="GO" id="GO:0005085">
    <property type="term" value="F:guanyl-nucleotide exchange factor activity"/>
    <property type="evidence" value="ECO:0007669"/>
    <property type="project" value="InterPro"/>
</dbReference>
<dbReference type="GO" id="GO:0043025">
    <property type="term" value="C:neuronal cell body"/>
    <property type="evidence" value="ECO:0007669"/>
    <property type="project" value="TreeGrafter"/>
</dbReference>
<dbReference type="PROSITE" id="PS51377">
    <property type="entry name" value="KIND"/>
    <property type="match status" value="2"/>
</dbReference>
<evidence type="ECO:0000256" key="2">
    <source>
        <dbReference type="SAM" id="MobiDB-lite"/>
    </source>
</evidence>
<evidence type="ECO:0000313" key="4">
    <source>
        <dbReference type="EMBL" id="KAG5266552.1"/>
    </source>
</evidence>
<dbReference type="GO" id="GO:0007264">
    <property type="term" value="P:small GTPase-mediated signal transduction"/>
    <property type="evidence" value="ECO:0007669"/>
    <property type="project" value="InterPro"/>
</dbReference>
<dbReference type="InterPro" id="IPR029899">
    <property type="entry name" value="KNDC1"/>
</dbReference>
<dbReference type="Gene3D" id="1.10.510.10">
    <property type="entry name" value="Transferase(Phosphotransferase) domain 1"/>
    <property type="match status" value="2"/>
</dbReference>
<dbReference type="InterPro" id="IPR011019">
    <property type="entry name" value="KIND_dom"/>
</dbReference>
<protein>
    <recommendedName>
        <fullName evidence="3">KIND domain-containing protein</fullName>
    </recommendedName>
</protein>
<keyword evidence="5" id="KW-1185">Reference proteome</keyword>
<gene>
    <name evidence="4" type="ORF">AALO_G00233420</name>
</gene>
<feature type="compositionally biased region" description="Polar residues" evidence="2">
    <location>
        <begin position="717"/>
        <end position="733"/>
    </location>
</feature>
<accession>A0AAV6FXN9</accession>
<sequence>MGTFVTAVVAYGEEEEDYEEECYESEHLPPLLEDEENVSLADILSLRDSCLSEEEVLAMCVECVCSLQGIALSPLFHTLCITPDTLAFNAHGNVCFMEQLSDDPEGSFVPPEFDRTGSTFEGHVYSLGCTLCAALDFVIEPELKAELGPETKRLLEQMQQEKPEDRPRPQDILSLGELRLTSSSSLTICRKLSSIGRRVLSIESVTTLQDRWETSWESHWRQVKACQLFSEQSSADGCSGLGQNHVSDRGATASCADISQEEDYQPPPQCHCPQPSPWRLGEKESCENGLMGREAGVPEGAQEVFQTPGDSRSQNSSPVHCRAPARRRPPWAVLHRSWSVPDSHDPPPALSPPPHPDISSHVDDLTEIGADEPSAGRPLVWNQVLRRGSASAPPPEETSGPQVLTTGAHAPANGSGSGVADWSENEAIDDQTSPSSSSAETIRDNHMYSPNNHMTKSMLCLNEESQDEWISLRELLSRCARPLSVKELWALCYTCLATLQTYIDFPAYLCLDTVYVGCEGDILFLKPKTTGSCDAFYLAPEYLEHGIVTEKACVYGVAAILWATAKFNLSPNQKLAMPRKLKRLLLEMAKRTPIERPTIVMAKKSCRDYLSRQGTAAEAVWTQLINRVHKSPSGRPGEAHSDVDSTHSEAQVKAAFKPIASDGHLAPVLGPIPHSYPFTTATHLPEAFTSPATHFIPIVLERNEGTDTEPPRAETGSEMTTNGVLTRTDSSSPGRPEVTAIRSHASGSPLPDTGSDLTKADWGVASKAVGRLTQDDHSSSSSSSQTLVSSTPPVHHSANQEGDTGVPAPPNNCMPVFNNFLLHQDPQTGKVTLVPVQIATAQPFTGLDLSALPLTTGSVQSHISHSHMSDIINGSLKSVAGSTGATASHRQTDSSPGCSTILDACAPRGRPQVRTAPSHHKPDPSLPLSRQSCCPALLHVITLLREQFAYDGYMENGIHDLAMGQYIFSLRDLQFETFCRVITEKFYDLYWEEELLAVLYCTVNYDLLSV</sequence>
<reference evidence="4" key="1">
    <citation type="submission" date="2020-10" db="EMBL/GenBank/DDBJ databases">
        <title>Chromosome-scale genome assembly of the Allis shad, Alosa alosa.</title>
        <authorList>
            <person name="Margot Z."/>
            <person name="Christophe K."/>
            <person name="Cabau C."/>
            <person name="Louis A."/>
            <person name="Berthelot C."/>
            <person name="Parey E."/>
            <person name="Roest Crollius H."/>
            <person name="Montfort J."/>
            <person name="Robinson-Rechavi M."/>
            <person name="Bucao C."/>
            <person name="Bouchez O."/>
            <person name="Gislard M."/>
            <person name="Lluch J."/>
            <person name="Milhes M."/>
            <person name="Lampietro C."/>
            <person name="Lopez Roques C."/>
            <person name="Donnadieu C."/>
            <person name="Braasch I."/>
            <person name="Desvignes T."/>
            <person name="Postlethwait J."/>
            <person name="Bobe J."/>
            <person name="Guiguen Y."/>
        </authorList>
    </citation>
    <scope>NUCLEOTIDE SEQUENCE</scope>
    <source>
        <strain evidence="4">M-15738</strain>
        <tissue evidence="4">Blood</tissue>
    </source>
</reference>
<dbReference type="Proteomes" id="UP000823561">
    <property type="component" value="Chromosome 18"/>
</dbReference>
<dbReference type="GO" id="GO:0048814">
    <property type="term" value="P:regulation of dendrite morphogenesis"/>
    <property type="evidence" value="ECO:0007669"/>
    <property type="project" value="TreeGrafter"/>
</dbReference>
<dbReference type="PANTHER" id="PTHR21560:SF0">
    <property type="entry name" value="KINASE NON-CATALYTIC C-LOBE DOMAIN-CONTAINING PROTEIN 1"/>
    <property type="match status" value="1"/>
</dbReference>
<evidence type="ECO:0000256" key="1">
    <source>
        <dbReference type="ARBA" id="ARBA00022737"/>
    </source>
</evidence>
<dbReference type="AlphaFoldDB" id="A0AAV6FXN9"/>
<evidence type="ECO:0000313" key="5">
    <source>
        <dbReference type="Proteomes" id="UP000823561"/>
    </source>
</evidence>
<feature type="compositionally biased region" description="Polar residues" evidence="2">
    <location>
        <begin position="430"/>
        <end position="440"/>
    </location>
</feature>
<proteinExistence type="predicted"/>
<dbReference type="InterPro" id="IPR011009">
    <property type="entry name" value="Kinase-like_dom_sf"/>
</dbReference>
<feature type="region of interest" description="Disordered" evidence="2">
    <location>
        <begin position="702"/>
        <end position="758"/>
    </location>
</feature>
<feature type="region of interest" description="Disordered" evidence="2">
    <location>
        <begin position="387"/>
        <end position="450"/>
    </location>
</feature>
<feature type="compositionally biased region" description="Pro residues" evidence="2">
    <location>
        <begin position="346"/>
        <end position="356"/>
    </location>
</feature>
<comment type="caution">
    <text evidence="4">The sequence shown here is derived from an EMBL/GenBank/DDBJ whole genome shotgun (WGS) entry which is preliminary data.</text>
</comment>
<name>A0AAV6FXN9_9TELE</name>
<feature type="domain" description="KIND" evidence="3">
    <location>
        <begin position="470"/>
        <end position="642"/>
    </location>
</feature>
<feature type="region of interest" description="Disordered" evidence="2">
    <location>
        <begin position="771"/>
        <end position="811"/>
    </location>
</feature>
<dbReference type="GO" id="GO:0032045">
    <property type="term" value="C:guanyl-nucleotide exchange factor complex"/>
    <property type="evidence" value="ECO:0007669"/>
    <property type="project" value="TreeGrafter"/>
</dbReference>
<feature type="compositionally biased region" description="Polar residues" evidence="2">
    <location>
        <begin position="785"/>
        <end position="802"/>
    </location>
</feature>
<dbReference type="GO" id="GO:0030425">
    <property type="term" value="C:dendrite"/>
    <property type="evidence" value="ECO:0007669"/>
    <property type="project" value="TreeGrafter"/>
</dbReference>
<organism evidence="4 5">
    <name type="scientific">Alosa alosa</name>
    <name type="common">allis shad</name>
    <dbReference type="NCBI Taxonomy" id="278164"/>
    <lineage>
        <taxon>Eukaryota</taxon>
        <taxon>Metazoa</taxon>
        <taxon>Chordata</taxon>
        <taxon>Craniata</taxon>
        <taxon>Vertebrata</taxon>
        <taxon>Euteleostomi</taxon>
        <taxon>Actinopterygii</taxon>
        <taxon>Neopterygii</taxon>
        <taxon>Teleostei</taxon>
        <taxon>Clupei</taxon>
        <taxon>Clupeiformes</taxon>
        <taxon>Clupeoidei</taxon>
        <taxon>Clupeidae</taxon>
        <taxon>Alosa</taxon>
    </lineage>
</organism>
<dbReference type="SMART" id="SM00750">
    <property type="entry name" value="KIND"/>
    <property type="match status" value="2"/>
</dbReference>
<dbReference type="FunFam" id="1.10.510.10:FF:000529">
    <property type="entry name" value="Kinase non-catalytic C-lobe domain-containing 1"/>
    <property type="match status" value="1"/>
</dbReference>
<feature type="compositionally biased region" description="Polar residues" evidence="2">
    <location>
        <begin position="304"/>
        <end position="318"/>
    </location>
</feature>
<evidence type="ECO:0000259" key="3">
    <source>
        <dbReference type="PROSITE" id="PS51377"/>
    </source>
</evidence>
<feature type="compositionally biased region" description="Basic and acidic residues" evidence="2">
    <location>
        <begin position="702"/>
        <end position="712"/>
    </location>
</feature>
<feature type="region of interest" description="Disordered" evidence="2">
    <location>
        <begin position="304"/>
        <end position="362"/>
    </location>
</feature>
<keyword evidence="1" id="KW-0677">Repeat</keyword>
<feature type="domain" description="KIND" evidence="3">
    <location>
        <begin position="38"/>
        <end position="218"/>
    </location>
</feature>
<dbReference type="SUPFAM" id="SSF56112">
    <property type="entry name" value="Protein kinase-like (PK-like)"/>
    <property type="match status" value="2"/>
</dbReference>
<dbReference type="PANTHER" id="PTHR21560">
    <property type="entry name" value="VERY KIND PROTEIN"/>
    <property type="match status" value="1"/>
</dbReference>
<dbReference type="EMBL" id="JADWDJ010000018">
    <property type="protein sequence ID" value="KAG5266552.1"/>
    <property type="molecule type" value="Genomic_DNA"/>
</dbReference>